<name>A0ABY6Z5Z1_9BACL</name>
<feature type="compositionally biased region" description="Low complexity" evidence="1">
    <location>
        <begin position="49"/>
        <end position="63"/>
    </location>
</feature>
<proteinExistence type="predicted"/>
<dbReference type="EMBL" id="CP104064">
    <property type="protein sequence ID" value="WAH38318.1"/>
    <property type="molecule type" value="Genomic_DNA"/>
</dbReference>
<accession>A0ABY6Z5Z1</accession>
<evidence type="ECO:0000256" key="1">
    <source>
        <dbReference type="SAM" id="MobiDB-lite"/>
    </source>
</evidence>
<dbReference type="SUPFAM" id="SSF110296">
    <property type="entry name" value="Oligoxyloglucan reducing end-specific cellobiohydrolase"/>
    <property type="match status" value="1"/>
</dbReference>
<evidence type="ECO:0008006" key="4">
    <source>
        <dbReference type="Google" id="ProtNLM"/>
    </source>
</evidence>
<dbReference type="PANTHER" id="PTHR47199:SF2">
    <property type="entry name" value="PHOTOSYSTEM II STABILITY_ASSEMBLY FACTOR HCF136, CHLOROPLASTIC"/>
    <property type="match status" value="1"/>
</dbReference>
<dbReference type="PROSITE" id="PS51257">
    <property type="entry name" value="PROKAR_LIPOPROTEIN"/>
    <property type="match status" value="1"/>
</dbReference>
<dbReference type="Proteomes" id="UP001164803">
    <property type="component" value="Chromosome"/>
</dbReference>
<keyword evidence="3" id="KW-1185">Reference proteome</keyword>
<dbReference type="Gene3D" id="2.130.10.10">
    <property type="entry name" value="YVTN repeat-like/Quinoprotein amine dehydrogenase"/>
    <property type="match status" value="2"/>
</dbReference>
<dbReference type="InterPro" id="IPR015943">
    <property type="entry name" value="WD40/YVTN_repeat-like_dom_sf"/>
</dbReference>
<reference evidence="2" key="1">
    <citation type="submission" date="2022-08" db="EMBL/GenBank/DDBJ databases">
        <title>Alicyclobacillus dauci DSM2870, complete genome.</title>
        <authorList>
            <person name="Wang Q."/>
            <person name="Cai R."/>
            <person name="Wang Z."/>
        </authorList>
    </citation>
    <scope>NUCLEOTIDE SEQUENCE</scope>
    <source>
        <strain evidence="2">DSM 28700</strain>
    </source>
</reference>
<feature type="region of interest" description="Disordered" evidence="1">
    <location>
        <begin position="49"/>
        <end position="69"/>
    </location>
</feature>
<evidence type="ECO:0000313" key="2">
    <source>
        <dbReference type="EMBL" id="WAH38318.1"/>
    </source>
</evidence>
<dbReference type="CDD" id="cd15482">
    <property type="entry name" value="Sialidase_non-viral"/>
    <property type="match status" value="1"/>
</dbReference>
<gene>
    <name evidence="2" type="ORF">NZD86_07495</name>
</gene>
<dbReference type="PANTHER" id="PTHR47199">
    <property type="entry name" value="PHOTOSYSTEM II STABILITY/ASSEMBLY FACTOR HCF136, CHLOROPLASTIC"/>
    <property type="match status" value="1"/>
</dbReference>
<protein>
    <recommendedName>
        <fullName evidence="4">Photosynthesis system II assembly factor Ycf48/Hcf136-like domain-containing protein</fullName>
    </recommendedName>
</protein>
<sequence length="403" mass="43111">MKGRGEMTIQLGTVSVFCLLLGLTGCGNVTAPVDSSNHTEQTVDTICNTTTSTTPQPNTNPTPKIIVNPNKPQLNLTDSIYMISQSTGWDFTSAQGNIFGTDGILRTDDGGKSWTNITPLQLATKQNTYAGGEAVGVSNAWVVSANTRYTSVFKTSDGGKTWTCTNLPKAYLLAWMSFINAQTGWLLASPGPAAGQEPSDLYYTSNGGITWSEVATTQSDSLPLDDGKTGISFADAKTGWLTIDNGLHPGKVTLYVTHDGGHSWLPQDVSVPTQVRNQYAHPLPPSFSSPTSGILPIVFDGGKGSVFYFTSNGGNTWTCSSVVPLHRVSNLVSVSNEAVWVTDGHSIFVTGNGGGVWRQWTPFLSKNAGIIALSARRNETSTVVYTLQNGKVTQHDLNMTMMR</sequence>
<organism evidence="2 3">
    <name type="scientific">Alicyclobacillus dauci</name>
    <dbReference type="NCBI Taxonomy" id="1475485"/>
    <lineage>
        <taxon>Bacteria</taxon>
        <taxon>Bacillati</taxon>
        <taxon>Bacillota</taxon>
        <taxon>Bacilli</taxon>
        <taxon>Bacillales</taxon>
        <taxon>Alicyclobacillaceae</taxon>
        <taxon>Alicyclobacillus</taxon>
    </lineage>
</organism>
<evidence type="ECO:0000313" key="3">
    <source>
        <dbReference type="Proteomes" id="UP001164803"/>
    </source>
</evidence>
<dbReference type="RefSeq" id="WP_268045885.1">
    <property type="nucleotide sequence ID" value="NZ_CP104064.1"/>
</dbReference>